<reference evidence="2 3" key="1">
    <citation type="submission" date="2006-03" db="EMBL/GenBank/DDBJ databases">
        <title>Annotation of Plasmodium falciparum HB3.</title>
        <authorList>
            <consortium name="The Broad Institute Genome Sequencing Platform"/>
            <person name="Volkman S.K."/>
            <person name="Neafsey D.E."/>
            <person name="Dash A.P."/>
            <person name="Chitnis C.E."/>
            <person name="Hartl D.L."/>
            <person name="Young S.K."/>
            <person name="Zeng Q."/>
            <person name="Koehrsen M."/>
            <person name="Alvarado L."/>
            <person name="Berlin A."/>
            <person name="Borenstein D."/>
            <person name="Chapman S.B."/>
            <person name="Chen Z."/>
            <person name="Engels R."/>
            <person name="Freedman E."/>
            <person name="Gellesch M."/>
            <person name="Goldberg J."/>
            <person name="Griggs A."/>
            <person name="Gujja S."/>
            <person name="Heilman E.R."/>
            <person name="Heiman D.I."/>
            <person name="Howarth C."/>
            <person name="Jen D."/>
            <person name="Larson L."/>
            <person name="Mehta T."/>
            <person name="Neiman D."/>
            <person name="Park D."/>
            <person name="Pearson M."/>
            <person name="Roberts A."/>
            <person name="Saif S."/>
            <person name="Shea T."/>
            <person name="Shenoy N."/>
            <person name="Sisk P."/>
            <person name="Stolte C."/>
            <person name="Sykes S."/>
            <person name="Walk T."/>
            <person name="White J."/>
            <person name="Yandava C."/>
            <person name="Haas B."/>
            <person name="Henn M.R."/>
            <person name="Nusbaum C."/>
            <person name="Birren B."/>
        </authorList>
    </citation>
    <scope>NUCLEOTIDE SEQUENCE [LARGE SCALE GENOMIC DNA]</scope>
    <source>
        <strain evidence="2">HB3</strain>
    </source>
</reference>
<feature type="transmembrane region" description="Helical" evidence="1">
    <location>
        <begin position="620"/>
        <end position="641"/>
    </location>
</feature>
<keyword evidence="1" id="KW-0812">Transmembrane</keyword>
<sequence>MGFSENPKFCLLINKLIKKSKVIGVFLSIIGVIFFLVFNKFNKNAELDARTFTQFVGNSVLNKKNEKFYNDTNSYFMNYTYEGKEDIIKLIYDYIRKNILVNVENEMVKIKLTDRIEQNILISNVGCKYCNNMESLVVVINFDFKERKYFHSVIIGLTLMEHFSKCNYMSKDVTFLFTNKELLYSLGVQEFIQKYFYNNTNRIGKKIIRSSTIIEFDSIYPSYIKINYEGLNGMLPNQDLILLLTNELHFYSIPIKMELTHGSIFDMALEKNYENGHIYFLRYKKKYEYIRDDNDEIKNIPAFTATGGSKVPIRNKMINLFNLTKALQSYLRSQSNTHEGFCHSSNFYFFNTFRRHIPISIYCYSVYLICAYSIMKLFKSTIFRSYINFLTGFYTYLITILIISLPIYLISTNKKFYELLNFEENYIPSCYEWHPDNFDKYIKIANIWWNVLFFSIFGAFFFNLFISFLVNKKRKVIPKKNDQNESFDGYKKVEKVERILILEKIKELQNEIMKRKGITNNHNNIKNYNIYTNENIYNNNINNINNNNNIYENLYDNGEVKKNILVKPKIINSDDEDFLLEKKNSEFIKKIEKQIEILEEKLEFLSNDENVKYIFYNNSIAPFNTMMIYMNIFYFILVALLSSLYNWSYSVLFSLLFVIPISILHNLKTKPVRIFKKIILSLFILCMFIYMYPNDNHLWNIRQKLTNLFRNNISKCCKYLDKHKILQSKYFPESLQFICSNRLFDSFYSNKYFLDNLNIKFSYVLDIQNGFLLTLYNLARNHFCIGTATYPLICFTLFPIVFYIVFLFFC</sequence>
<dbReference type="Pfam" id="PF04114">
    <property type="entry name" value="Gaa1"/>
    <property type="match status" value="1"/>
</dbReference>
<proteinExistence type="predicted"/>
<feature type="transmembrane region" description="Helical" evidence="1">
    <location>
        <begin position="790"/>
        <end position="809"/>
    </location>
</feature>
<name>A0A0L7KFF2_PLAFX</name>
<dbReference type="GO" id="GO:0042765">
    <property type="term" value="C:GPI-anchor transamidase complex"/>
    <property type="evidence" value="ECO:0007669"/>
    <property type="project" value="InterPro"/>
</dbReference>
<gene>
    <name evidence="2" type="ORF">PFHG_03790</name>
</gene>
<dbReference type="GO" id="GO:0016255">
    <property type="term" value="P:attachment of GPI anchor to protein"/>
    <property type="evidence" value="ECO:0007669"/>
    <property type="project" value="TreeGrafter"/>
</dbReference>
<keyword evidence="1" id="KW-1133">Transmembrane helix</keyword>
<feature type="transmembrane region" description="Helical" evidence="1">
    <location>
        <begin position="674"/>
        <end position="692"/>
    </location>
</feature>
<dbReference type="EMBL" id="CH672040">
    <property type="protein sequence ID" value="KOB62052.1"/>
    <property type="molecule type" value="Genomic_DNA"/>
</dbReference>
<evidence type="ECO:0000313" key="3">
    <source>
        <dbReference type="Proteomes" id="UP000054289"/>
    </source>
</evidence>
<evidence type="ECO:0000256" key="1">
    <source>
        <dbReference type="SAM" id="Phobius"/>
    </source>
</evidence>
<protein>
    <recommendedName>
        <fullName evidence="4">Glycosylphosphatidylinositol anchor attachment 1 protein</fullName>
    </recommendedName>
</protein>
<keyword evidence="1" id="KW-0472">Membrane</keyword>
<feature type="transmembrane region" description="Helical" evidence="1">
    <location>
        <begin position="357"/>
        <end position="375"/>
    </location>
</feature>
<dbReference type="OrthoDB" id="445301at2759"/>
<evidence type="ECO:0000313" key="2">
    <source>
        <dbReference type="EMBL" id="KOB62052.1"/>
    </source>
</evidence>
<accession>A0A0L7KFF2</accession>
<evidence type="ECO:0008006" key="4">
    <source>
        <dbReference type="Google" id="ProtNLM"/>
    </source>
</evidence>
<dbReference type="PANTHER" id="PTHR13304">
    <property type="entry name" value="GLYCOSYLPHOSPHATIDYLINOSITOL ANCHOR ATTACHMENT 1 PROTEIN"/>
    <property type="match status" value="1"/>
</dbReference>
<dbReference type="Proteomes" id="UP000054289">
    <property type="component" value="Unassembled WGS sequence"/>
</dbReference>
<dbReference type="PANTHER" id="PTHR13304:SF0">
    <property type="entry name" value="GLYCOSYLPHOSPHATIDYLINOSITOL ANCHOR ATTACHMENT 1 PROTEIN"/>
    <property type="match status" value="1"/>
</dbReference>
<dbReference type="OMA" id="NYMSKDI"/>
<dbReference type="InterPro" id="IPR007246">
    <property type="entry name" value="Gaa1"/>
</dbReference>
<dbReference type="AlphaFoldDB" id="A0A0L7KFF2"/>
<dbReference type="KEGG" id="pfh:PFHG_03790"/>
<feature type="transmembrane region" description="Helical" evidence="1">
    <location>
        <begin position="647"/>
        <end position="667"/>
    </location>
</feature>
<feature type="transmembrane region" description="Helical" evidence="1">
    <location>
        <begin position="21"/>
        <end position="38"/>
    </location>
</feature>
<reference evidence="3" key="2">
    <citation type="submission" date="2006-03" db="EMBL/GenBank/DDBJ databases">
        <title>The genome sequence of the Plasmodium falciparum HB3.</title>
        <authorList>
            <consortium name="The Broad Institute Genome Sequencing Platform"/>
            <person name="Birren B."/>
            <person name="Lander E."/>
            <person name="Galagan J."/>
            <person name="Nusbaum C."/>
            <person name="Devon K."/>
            <person name="Henn M."/>
            <person name="Jaffe D."/>
            <person name="Butler J."/>
            <person name="Alvarez P."/>
            <person name="Gnerre S."/>
            <person name="Grabherr M."/>
            <person name="Kleber M."/>
            <person name="Mauceli E."/>
            <person name="Brockman W."/>
            <person name="MacCallum I.A."/>
            <person name="Rounsley S."/>
            <person name="Young S."/>
            <person name="LaButti K."/>
            <person name="Pushparaj V."/>
            <person name="DeCaprio D."/>
            <person name="Crawford M."/>
            <person name="Koehrsen M."/>
            <person name="Engels R."/>
            <person name="Montgomery P."/>
            <person name="Pearson M."/>
            <person name="Howarth C."/>
            <person name="Larson L."/>
            <person name="Luoma S."/>
            <person name="White J."/>
            <person name="Kodira C."/>
            <person name="Zeng Q."/>
            <person name="Oleary S."/>
            <person name="Yandava C."/>
            <person name="Alvarado L."/>
            <person name="Wirth D."/>
            <person name="Volkman S."/>
            <person name="Hartl D."/>
        </authorList>
    </citation>
    <scope>NUCLEOTIDE SEQUENCE [LARGE SCALE GENOMIC DNA]</scope>
</reference>
<feature type="transmembrane region" description="Helical" evidence="1">
    <location>
        <begin position="387"/>
        <end position="410"/>
    </location>
</feature>
<feature type="transmembrane region" description="Helical" evidence="1">
    <location>
        <begin position="447"/>
        <end position="470"/>
    </location>
</feature>
<organism evidence="2 3">
    <name type="scientific">Plasmodium falciparum (isolate HB3)</name>
    <dbReference type="NCBI Taxonomy" id="137071"/>
    <lineage>
        <taxon>Eukaryota</taxon>
        <taxon>Sar</taxon>
        <taxon>Alveolata</taxon>
        <taxon>Apicomplexa</taxon>
        <taxon>Aconoidasida</taxon>
        <taxon>Haemosporida</taxon>
        <taxon>Plasmodiidae</taxon>
        <taxon>Plasmodium</taxon>
        <taxon>Plasmodium (Laverania)</taxon>
    </lineage>
</organism>